<dbReference type="InterPro" id="IPR051795">
    <property type="entry name" value="Glycosyl_Hydrlase_43"/>
</dbReference>
<dbReference type="Pfam" id="PF04616">
    <property type="entry name" value="Glyco_hydro_43"/>
    <property type="match status" value="1"/>
</dbReference>
<dbReference type="PANTHER" id="PTHR42812">
    <property type="entry name" value="BETA-XYLOSIDASE"/>
    <property type="match status" value="1"/>
</dbReference>
<organism evidence="6 7">
    <name type="scientific">Niabella pedocola</name>
    <dbReference type="NCBI Taxonomy" id="1752077"/>
    <lineage>
        <taxon>Bacteria</taxon>
        <taxon>Pseudomonadati</taxon>
        <taxon>Bacteroidota</taxon>
        <taxon>Chitinophagia</taxon>
        <taxon>Chitinophagales</taxon>
        <taxon>Chitinophagaceae</taxon>
        <taxon>Niabella</taxon>
    </lineage>
</organism>
<evidence type="ECO:0000259" key="5">
    <source>
        <dbReference type="Pfam" id="PF17851"/>
    </source>
</evidence>
<evidence type="ECO:0000256" key="2">
    <source>
        <dbReference type="ARBA" id="ARBA00022801"/>
    </source>
</evidence>
<evidence type="ECO:0000256" key="3">
    <source>
        <dbReference type="ARBA" id="ARBA00023295"/>
    </source>
</evidence>
<dbReference type="CDD" id="cd08999">
    <property type="entry name" value="GH43_ABN-like"/>
    <property type="match status" value="1"/>
</dbReference>
<protein>
    <submittedName>
        <fullName evidence="6">Glycoside hydrolase family 43 protein</fullName>
    </submittedName>
</protein>
<dbReference type="Pfam" id="PF17851">
    <property type="entry name" value="GH43_C2"/>
    <property type="match status" value="1"/>
</dbReference>
<proteinExistence type="inferred from homology"/>
<name>A0ABS8PQ98_9BACT</name>
<dbReference type="InterPro" id="IPR006710">
    <property type="entry name" value="Glyco_hydro_43"/>
</dbReference>
<keyword evidence="2 4" id="KW-0378">Hydrolase</keyword>
<comment type="similarity">
    <text evidence="1 4">Belongs to the glycosyl hydrolase 43 family.</text>
</comment>
<accession>A0ABS8PQ98</accession>
<evidence type="ECO:0000313" key="6">
    <source>
        <dbReference type="EMBL" id="MCD2423249.1"/>
    </source>
</evidence>
<dbReference type="Gene3D" id="2.60.120.200">
    <property type="match status" value="1"/>
</dbReference>
<dbReference type="InterPro" id="IPR023296">
    <property type="entry name" value="Glyco_hydro_beta-prop_sf"/>
</dbReference>
<sequence length="496" mass="55183">MFAKRLPLLVLLVILIFYSKAQQLVLPGDHPDPSVVKIGDEYWAAGTTSNWFPAFTLYRSRDLVNWKAAGHVFTKMPDWAGYYMWAPEITYDNGKVYVYYSARKKEGSMCIAAAVAERPEGPYRDLGPLMCQEDGSIDAFPARDENGKLFILWKEDGNSAGKPTPIWAAEMKEDRTALAGEKKELFRADMPWERGLVEGVSVIRHHDYYYAFYAGAACCGRTCNYGTGVARSKSLLGPWEKYPGNPVLMDNAQWKCPGHGTPVEKDGRFYFLYHGYSTEGGVYAGRQGLLNEFAFTGDGWLRFLDNPNEANTVKPATVNDGFSTPALADGWHWSIFRNVTYAVAGNTLKLNALPDACGAYIGQSVLAANYESQVTLLNSSSSKAGLALIGDDKNMVAAAVYKNKLQLLQLKQDKTEVIAEKTIRMPTRLVLKVKVVNNTQATFMYSMDGKQFHILNKQPADISYLPPWDRAVRAGLVSKGNAGEVGYFKNFVLKHQ</sequence>
<feature type="domain" description="Beta-xylosidase C-terminal Concanavalin A-like" evidence="5">
    <location>
        <begin position="372"/>
        <end position="457"/>
    </location>
</feature>
<dbReference type="RefSeq" id="WP_231004513.1">
    <property type="nucleotide sequence ID" value="NZ_JAJNEC010000005.1"/>
</dbReference>
<evidence type="ECO:0000256" key="1">
    <source>
        <dbReference type="ARBA" id="ARBA00009865"/>
    </source>
</evidence>
<dbReference type="Proteomes" id="UP001199816">
    <property type="component" value="Unassembled WGS sequence"/>
</dbReference>
<evidence type="ECO:0000313" key="7">
    <source>
        <dbReference type="Proteomes" id="UP001199816"/>
    </source>
</evidence>
<comment type="caution">
    <text evidence="6">The sequence shown here is derived from an EMBL/GenBank/DDBJ whole genome shotgun (WGS) entry which is preliminary data.</text>
</comment>
<keyword evidence="7" id="KW-1185">Reference proteome</keyword>
<dbReference type="SUPFAM" id="SSF75005">
    <property type="entry name" value="Arabinanase/levansucrase/invertase"/>
    <property type="match status" value="1"/>
</dbReference>
<keyword evidence="3 4" id="KW-0326">Glycosidase</keyword>
<dbReference type="GO" id="GO:0016787">
    <property type="term" value="F:hydrolase activity"/>
    <property type="evidence" value="ECO:0007669"/>
    <property type="project" value="UniProtKB-KW"/>
</dbReference>
<gene>
    <name evidence="6" type="ORF">LQ567_10800</name>
</gene>
<dbReference type="Gene3D" id="2.115.10.20">
    <property type="entry name" value="Glycosyl hydrolase domain, family 43"/>
    <property type="match status" value="1"/>
</dbReference>
<reference evidence="6 7" key="1">
    <citation type="submission" date="2021-11" db="EMBL/GenBank/DDBJ databases">
        <title>Genomic of Niabella pedocola.</title>
        <authorList>
            <person name="Wu T."/>
        </authorList>
    </citation>
    <scope>NUCLEOTIDE SEQUENCE [LARGE SCALE GENOMIC DNA]</scope>
    <source>
        <strain evidence="6 7">JCM 31011</strain>
    </source>
</reference>
<dbReference type="EMBL" id="JAJNEC010000005">
    <property type="protein sequence ID" value="MCD2423249.1"/>
    <property type="molecule type" value="Genomic_DNA"/>
</dbReference>
<evidence type="ECO:0000256" key="4">
    <source>
        <dbReference type="RuleBase" id="RU361187"/>
    </source>
</evidence>
<dbReference type="InterPro" id="IPR013320">
    <property type="entry name" value="ConA-like_dom_sf"/>
</dbReference>
<dbReference type="SUPFAM" id="SSF49899">
    <property type="entry name" value="Concanavalin A-like lectins/glucanases"/>
    <property type="match status" value="1"/>
</dbReference>
<dbReference type="InterPro" id="IPR041542">
    <property type="entry name" value="GH43_C2"/>
</dbReference>
<dbReference type="PANTHER" id="PTHR42812:SF5">
    <property type="entry name" value="ENDO-ARABINASE"/>
    <property type="match status" value="1"/>
</dbReference>